<organism evidence="2 3">
    <name type="scientific">Asparagus officinalis</name>
    <name type="common">Garden asparagus</name>
    <dbReference type="NCBI Taxonomy" id="4686"/>
    <lineage>
        <taxon>Eukaryota</taxon>
        <taxon>Viridiplantae</taxon>
        <taxon>Streptophyta</taxon>
        <taxon>Embryophyta</taxon>
        <taxon>Tracheophyta</taxon>
        <taxon>Spermatophyta</taxon>
        <taxon>Magnoliopsida</taxon>
        <taxon>Liliopsida</taxon>
        <taxon>Asparagales</taxon>
        <taxon>Asparagaceae</taxon>
        <taxon>Asparagoideae</taxon>
        <taxon>Asparagus</taxon>
    </lineage>
</organism>
<evidence type="ECO:0000313" key="3">
    <source>
        <dbReference type="Proteomes" id="UP000243459"/>
    </source>
</evidence>
<feature type="compositionally biased region" description="Basic residues" evidence="1">
    <location>
        <begin position="99"/>
        <end position="108"/>
    </location>
</feature>
<sequence>MVYAREAASGDLRNLNRATEPPVSPKPLISSLHFRITKSNPTQNPLPPFALIPRGQVLLQTAFDLARGPARIPSRTRGRSLSSLSNNKPFRPPFLLPPHAHRAGRHRPTPPPRMTLALSLDLTSLMRSDRRLPPTWRDDIRPRDPTTSCIVGLEDPKGRRMRTLCVASEER</sequence>
<dbReference type="AlphaFoldDB" id="A0A5P1ELS6"/>
<feature type="region of interest" description="Disordered" evidence="1">
    <location>
        <begin position="1"/>
        <end position="26"/>
    </location>
</feature>
<feature type="region of interest" description="Disordered" evidence="1">
    <location>
        <begin position="70"/>
        <end position="113"/>
    </location>
</feature>
<dbReference type="EMBL" id="CM007386">
    <property type="protein sequence ID" value="ONK66955.1"/>
    <property type="molecule type" value="Genomic_DNA"/>
</dbReference>
<dbReference type="Proteomes" id="UP000243459">
    <property type="component" value="Chromosome 6"/>
</dbReference>
<evidence type="ECO:0000256" key="1">
    <source>
        <dbReference type="SAM" id="MobiDB-lite"/>
    </source>
</evidence>
<proteinExistence type="predicted"/>
<evidence type="ECO:0000313" key="2">
    <source>
        <dbReference type="EMBL" id="ONK66955.1"/>
    </source>
</evidence>
<accession>A0A5P1ELS6</accession>
<keyword evidence="3" id="KW-1185">Reference proteome</keyword>
<gene>
    <name evidence="2" type="ORF">A4U43_C06F13940</name>
</gene>
<protein>
    <submittedName>
        <fullName evidence="2">Uncharacterized protein</fullName>
    </submittedName>
</protein>
<dbReference type="Gramene" id="ONK66955">
    <property type="protein sequence ID" value="ONK66955"/>
    <property type="gene ID" value="A4U43_C06F13940"/>
</dbReference>
<name>A0A5P1ELS6_ASPOF</name>
<reference evidence="3" key="1">
    <citation type="journal article" date="2017" name="Nat. Commun.">
        <title>The asparagus genome sheds light on the origin and evolution of a young Y chromosome.</title>
        <authorList>
            <person name="Harkess A."/>
            <person name="Zhou J."/>
            <person name="Xu C."/>
            <person name="Bowers J.E."/>
            <person name="Van der Hulst R."/>
            <person name="Ayyampalayam S."/>
            <person name="Mercati F."/>
            <person name="Riccardi P."/>
            <person name="McKain M.R."/>
            <person name="Kakrana A."/>
            <person name="Tang H."/>
            <person name="Ray J."/>
            <person name="Groenendijk J."/>
            <person name="Arikit S."/>
            <person name="Mathioni S.M."/>
            <person name="Nakano M."/>
            <person name="Shan H."/>
            <person name="Telgmann-Rauber A."/>
            <person name="Kanno A."/>
            <person name="Yue Z."/>
            <person name="Chen H."/>
            <person name="Li W."/>
            <person name="Chen Y."/>
            <person name="Xu X."/>
            <person name="Zhang Y."/>
            <person name="Luo S."/>
            <person name="Chen H."/>
            <person name="Gao J."/>
            <person name="Mao Z."/>
            <person name="Pires J.C."/>
            <person name="Luo M."/>
            <person name="Kudrna D."/>
            <person name="Wing R.A."/>
            <person name="Meyers B.C."/>
            <person name="Yi K."/>
            <person name="Kong H."/>
            <person name="Lavrijsen P."/>
            <person name="Sunseri F."/>
            <person name="Falavigna A."/>
            <person name="Ye Y."/>
            <person name="Leebens-Mack J.H."/>
            <person name="Chen G."/>
        </authorList>
    </citation>
    <scope>NUCLEOTIDE SEQUENCE [LARGE SCALE GENOMIC DNA]</scope>
    <source>
        <strain evidence="3">cv. DH0086</strain>
    </source>
</reference>